<reference evidence="1 2" key="1">
    <citation type="submission" date="2019-12" db="EMBL/GenBank/DDBJ databases">
        <authorList>
            <person name="Huq M.A."/>
        </authorList>
    </citation>
    <scope>NUCLEOTIDE SEQUENCE [LARGE SCALE GENOMIC DNA]</scope>
    <source>
        <strain evidence="1 2">MAH-20</strain>
    </source>
</reference>
<dbReference type="AlphaFoldDB" id="A0A6I4J4I8"/>
<proteinExistence type="predicted"/>
<evidence type="ECO:0000313" key="2">
    <source>
        <dbReference type="Proteomes" id="UP000441389"/>
    </source>
</evidence>
<dbReference type="Proteomes" id="UP000441389">
    <property type="component" value="Unassembled WGS sequence"/>
</dbReference>
<dbReference type="EMBL" id="WQMS01000020">
    <property type="protein sequence ID" value="MVO79385.1"/>
    <property type="molecule type" value="Genomic_DNA"/>
</dbReference>
<gene>
    <name evidence="1" type="ORF">GON01_15735</name>
</gene>
<organism evidence="1 2">
    <name type="scientific">Sphingomonas horti</name>
    <dbReference type="NCBI Taxonomy" id="2682842"/>
    <lineage>
        <taxon>Bacteria</taxon>
        <taxon>Pseudomonadati</taxon>
        <taxon>Pseudomonadota</taxon>
        <taxon>Alphaproteobacteria</taxon>
        <taxon>Sphingomonadales</taxon>
        <taxon>Sphingomonadaceae</taxon>
        <taxon>Sphingomonas</taxon>
    </lineage>
</organism>
<name>A0A6I4J4I8_9SPHN</name>
<protein>
    <recommendedName>
        <fullName evidence="3">VCBS repeat-containing protein</fullName>
    </recommendedName>
</protein>
<comment type="caution">
    <text evidence="1">The sequence shown here is derived from an EMBL/GenBank/DDBJ whole genome shotgun (WGS) entry which is preliminary data.</text>
</comment>
<evidence type="ECO:0008006" key="3">
    <source>
        <dbReference type="Google" id="ProtNLM"/>
    </source>
</evidence>
<sequence>MLLALSLAAAAAPQPIAPATFVQWTAHKGPRRYRALGVTVSIVPVRDRDFTSPRITISARGKKPLTLKGEIGVSAPHQIGIGSLARGQYASVVISGYTGGAHCCDHVIAVQPTATGFRTVDLGQWNGGMPGFPKDLSGDGIADFRFVDNRFLYAFTSYAESFAPPLVMNIRGGKAVDVSAEPAFRFLFADYLPEARRGCVSPAPQASPNGACAAYAAAAARLGQFRWAWPVVLKSYDRKAKWDWPTGCRGAAPAGQCPQGRQIAYPSYPQALRAFLKRTGYLG</sequence>
<dbReference type="RefSeq" id="WP_157028341.1">
    <property type="nucleotide sequence ID" value="NZ_WQMS01000020.1"/>
</dbReference>
<accession>A0A6I4J4I8</accession>
<evidence type="ECO:0000313" key="1">
    <source>
        <dbReference type="EMBL" id="MVO79385.1"/>
    </source>
</evidence>
<keyword evidence="2" id="KW-1185">Reference proteome</keyword>